<evidence type="ECO:0000256" key="5">
    <source>
        <dbReference type="ARBA" id="ARBA00022989"/>
    </source>
</evidence>
<feature type="compositionally biased region" description="Pro residues" evidence="7">
    <location>
        <begin position="43"/>
        <end position="54"/>
    </location>
</feature>
<comment type="similarity">
    <text evidence="2">Belongs to the bacterial sugar transferase family.</text>
</comment>
<dbReference type="AlphaFoldDB" id="A0AAU2HEF2"/>
<comment type="subcellular location">
    <subcellularLocation>
        <location evidence="1">Membrane</location>
        <topology evidence="1">Multi-pass membrane protein</topology>
    </subcellularLocation>
</comment>
<name>A0AAU2HEF2_9ACTN</name>
<dbReference type="NCBIfam" id="TIGR03025">
    <property type="entry name" value="EPS_sugtrans"/>
    <property type="match status" value="1"/>
</dbReference>
<keyword evidence="9" id="KW-0614">Plasmid</keyword>
<feature type="region of interest" description="Disordered" evidence="7">
    <location>
        <begin position="1"/>
        <end position="56"/>
    </location>
</feature>
<evidence type="ECO:0000256" key="7">
    <source>
        <dbReference type="SAM" id="MobiDB-lite"/>
    </source>
</evidence>
<keyword evidence="4" id="KW-0812">Transmembrane</keyword>
<dbReference type="RefSeq" id="WP_371657205.1">
    <property type="nucleotide sequence ID" value="NZ_CP108254.1"/>
</dbReference>
<evidence type="ECO:0000313" key="9">
    <source>
        <dbReference type="EMBL" id="WTU45806.1"/>
    </source>
</evidence>
<evidence type="ECO:0000256" key="2">
    <source>
        <dbReference type="ARBA" id="ARBA00006464"/>
    </source>
</evidence>
<dbReference type="InterPro" id="IPR003362">
    <property type="entry name" value="Bact_transf"/>
</dbReference>
<evidence type="ECO:0000256" key="6">
    <source>
        <dbReference type="ARBA" id="ARBA00023136"/>
    </source>
</evidence>
<evidence type="ECO:0000259" key="8">
    <source>
        <dbReference type="Pfam" id="PF02397"/>
    </source>
</evidence>
<gene>
    <name evidence="9" type="ORF">OHV25_40120</name>
</gene>
<evidence type="ECO:0000256" key="4">
    <source>
        <dbReference type="ARBA" id="ARBA00022692"/>
    </source>
</evidence>
<dbReference type="InterPro" id="IPR017475">
    <property type="entry name" value="EPS_sugar_tfrase"/>
</dbReference>
<geneLocation type="plasmid" evidence="9">
    <name>unnamed1</name>
</geneLocation>
<dbReference type="PANTHER" id="PTHR30576:SF0">
    <property type="entry name" value="UNDECAPRENYL-PHOSPHATE N-ACETYLGALACTOSAMINYL 1-PHOSPHATE TRANSFERASE-RELATED"/>
    <property type="match status" value="1"/>
</dbReference>
<dbReference type="GO" id="GO:0016020">
    <property type="term" value="C:membrane"/>
    <property type="evidence" value="ECO:0007669"/>
    <property type="project" value="UniProtKB-SubCell"/>
</dbReference>
<reference evidence="9" key="1">
    <citation type="submission" date="2022-10" db="EMBL/GenBank/DDBJ databases">
        <title>The complete genomes of actinobacterial strains from the NBC collection.</title>
        <authorList>
            <person name="Joergensen T.S."/>
            <person name="Alvarez Arevalo M."/>
            <person name="Sterndorff E.B."/>
            <person name="Faurdal D."/>
            <person name="Vuksanovic O."/>
            <person name="Mourched A.-S."/>
            <person name="Charusanti P."/>
            <person name="Shaw S."/>
            <person name="Blin K."/>
            <person name="Weber T."/>
        </authorList>
    </citation>
    <scope>NUCLEOTIDE SEQUENCE</scope>
    <source>
        <strain evidence="9">NBC_00060</strain>
        <plasmid evidence="9">unnamed1</plasmid>
    </source>
</reference>
<feature type="compositionally biased region" description="Low complexity" evidence="7">
    <location>
        <begin position="29"/>
        <end position="42"/>
    </location>
</feature>
<protein>
    <submittedName>
        <fullName evidence="9">Exopolysaccharide biosynthesis polyprenyl glycosylphosphotransferase</fullName>
    </submittedName>
</protein>
<keyword evidence="6" id="KW-0472">Membrane</keyword>
<proteinExistence type="inferred from homology"/>
<dbReference type="EMBL" id="CP108254">
    <property type="protein sequence ID" value="WTU45806.1"/>
    <property type="molecule type" value="Genomic_DNA"/>
</dbReference>
<dbReference type="Pfam" id="PF02397">
    <property type="entry name" value="Bac_transf"/>
    <property type="match status" value="1"/>
</dbReference>
<dbReference type="GO" id="GO:0016780">
    <property type="term" value="F:phosphotransferase activity, for other substituted phosphate groups"/>
    <property type="evidence" value="ECO:0007669"/>
    <property type="project" value="TreeGrafter"/>
</dbReference>
<organism evidence="9">
    <name type="scientific">Streptomyces sp. NBC_00060</name>
    <dbReference type="NCBI Taxonomy" id="2975636"/>
    <lineage>
        <taxon>Bacteria</taxon>
        <taxon>Bacillati</taxon>
        <taxon>Actinomycetota</taxon>
        <taxon>Actinomycetes</taxon>
        <taxon>Kitasatosporales</taxon>
        <taxon>Streptomycetaceae</taxon>
        <taxon>Streptomyces</taxon>
    </lineage>
</organism>
<keyword evidence="5" id="KW-1133">Transmembrane helix</keyword>
<accession>A0AAU2HEF2</accession>
<feature type="domain" description="Bacterial sugar transferase" evidence="8">
    <location>
        <begin position="309"/>
        <end position="490"/>
    </location>
</feature>
<evidence type="ECO:0000256" key="1">
    <source>
        <dbReference type="ARBA" id="ARBA00004141"/>
    </source>
</evidence>
<evidence type="ECO:0000256" key="3">
    <source>
        <dbReference type="ARBA" id="ARBA00022679"/>
    </source>
</evidence>
<sequence>MTADNTVPSPGGGVPSPAGPRRGGGGAPGAVSVVAGPGRASAAPPPLPARPAPRPRTDTVLMAADGCAVLLGAAAGGAGLPRAAAAALVLCVLVLNGHAGLYRPGGITVARGVLDEVPAILFRAAVAWCLLAAVRPGPALGLSVLAACCAVQTAVSVVVRAGAYGVRRRRAARSPRSALVVGPATAALRVTAAVGRRPQGGIRPVGVVVPVLQPVPEPTGVPVLRTIEEVQRAIIQNSVRDILFTDPDAADHSHSVLLRQLEGWGCALWYVDTRAPGAGGGAVRGAELAGFPVRRVRAAGLRRPGFAVKRLLDLCVALPTLLLAAPVLAVCAVLLRTSDGPGVVFRQERVGRDGRPFTLCKFRTLRPADAHEAATRWSVADDERMSRTGHLMRLTSLDELLNLWNVVRGDMSLVGPRPERPYFVAQFGQAHPGYPARHRMPVGITGLAQVEGLRGDTSIEDRARYDNYYIDHWSPWQDVCVLLRTAASLVRPTGS</sequence>
<dbReference type="PANTHER" id="PTHR30576">
    <property type="entry name" value="COLANIC BIOSYNTHESIS UDP-GLUCOSE LIPID CARRIER TRANSFERASE"/>
    <property type="match status" value="1"/>
</dbReference>
<keyword evidence="3" id="KW-0808">Transferase</keyword>